<evidence type="ECO:0000313" key="1">
    <source>
        <dbReference type="EMBL" id="KAG0591675.1"/>
    </source>
</evidence>
<keyword evidence="2" id="KW-1185">Reference proteome</keyword>
<dbReference type="EMBL" id="CM026421">
    <property type="protein sequence ID" value="KAG0591675.1"/>
    <property type="molecule type" value="Genomic_DNA"/>
</dbReference>
<gene>
    <name evidence="1" type="ORF">KC19_1G192000</name>
</gene>
<protein>
    <submittedName>
        <fullName evidence="1">Uncharacterized protein</fullName>
    </submittedName>
</protein>
<sequence length="36" mass="4202">MWVNLTLEGSRQEGLGSGHEQEFTIWVNLASDWSHW</sequence>
<proteinExistence type="predicted"/>
<dbReference type="AlphaFoldDB" id="A0A8T0J825"/>
<dbReference type="Proteomes" id="UP000822688">
    <property type="component" value="Chromosome 1"/>
</dbReference>
<organism evidence="1 2">
    <name type="scientific">Ceratodon purpureus</name>
    <name type="common">Fire moss</name>
    <name type="synonym">Dicranum purpureum</name>
    <dbReference type="NCBI Taxonomy" id="3225"/>
    <lineage>
        <taxon>Eukaryota</taxon>
        <taxon>Viridiplantae</taxon>
        <taxon>Streptophyta</taxon>
        <taxon>Embryophyta</taxon>
        <taxon>Bryophyta</taxon>
        <taxon>Bryophytina</taxon>
        <taxon>Bryopsida</taxon>
        <taxon>Dicranidae</taxon>
        <taxon>Pseudoditrichales</taxon>
        <taxon>Ditrichaceae</taxon>
        <taxon>Ceratodon</taxon>
    </lineage>
</organism>
<accession>A0A8T0J825</accession>
<comment type="caution">
    <text evidence="1">The sequence shown here is derived from an EMBL/GenBank/DDBJ whole genome shotgun (WGS) entry which is preliminary data.</text>
</comment>
<evidence type="ECO:0000313" key="2">
    <source>
        <dbReference type="Proteomes" id="UP000822688"/>
    </source>
</evidence>
<reference evidence="1" key="1">
    <citation type="submission" date="2020-06" db="EMBL/GenBank/DDBJ databases">
        <title>WGS assembly of Ceratodon purpureus strain R40.</title>
        <authorList>
            <person name="Carey S.B."/>
            <person name="Jenkins J."/>
            <person name="Shu S."/>
            <person name="Lovell J.T."/>
            <person name="Sreedasyam A."/>
            <person name="Maumus F."/>
            <person name="Tiley G.P."/>
            <person name="Fernandez-Pozo N."/>
            <person name="Barry K."/>
            <person name="Chen C."/>
            <person name="Wang M."/>
            <person name="Lipzen A."/>
            <person name="Daum C."/>
            <person name="Saski C.A."/>
            <person name="Payton A.C."/>
            <person name="Mcbreen J.C."/>
            <person name="Conrad R.E."/>
            <person name="Kollar L.M."/>
            <person name="Olsson S."/>
            <person name="Huttunen S."/>
            <person name="Landis J.B."/>
            <person name="Wickett N.J."/>
            <person name="Johnson M.G."/>
            <person name="Rensing S.A."/>
            <person name="Grimwood J."/>
            <person name="Schmutz J."/>
            <person name="Mcdaniel S.F."/>
        </authorList>
    </citation>
    <scope>NUCLEOTIDE SEQUENCE</scope>
    <source>
        <strain evidence="1">R40</strain>
    </source>
</reference>
<name>A0A8T0J825_CERPU</name>